<evidence type="ECO:0000313" key="2">
    <source>
        <dbReference type="Proteomes" id="UP000799754"/>
    </source>
</evidence>
<sequence length="196" mass="20718">MALSTTHSRPLMLTTIVVWVLLCLLSVTAALPTAPNINTRTCTNYLINPSFESGAIEPWLPIVESAWSTRGVFANPFTHQGTHYYYAHATSTVESTLTLSQSGLNAPVGATVDCYAWVAGKRGEGVTRIEVILDGVSCGASQFNVGEDGWKKVGGKVKVIGGVPETGSTLAIVVTSKSAGDEGWEVWVDDVGVVSC</sequence>
<proteinExistence type="predicted"/>
<gene>
    <name evidence="1" type="ORF">BU25DRAFT_424943</name>
</gene>
<evidence type="ECO:0000313" key="1">
    <source>
        <dbReference type="EMBL" id="KAF2623438.1"/>
    </source>
</evidence>
<reference evidence="1" key="1">
    <citation type="journal article" date="2020" name="Stud. Mycol.">
        <title>101 Dothideomycetes genomes: a test case for predicting lifestyles and emergence of pathogens.</title>
        <authorList>
            <person name="Haridas S."/>
            <person name="Albert R."/>
            <person name="Binder M."/>
            <person name="Bloem J."/>
            <person name="Labutti K."/>
            <person name="Salamov A."/>
            <person name="Andreopoulos B."/>
            <person name="Baker S."/>
            <person name="Barry K."/>
            <person name="Bills G."/>
            <person name="Bluhm B."/>
            <person name="Cannon C."/>
            <person name="Castanera R."/>
            <person name="Culley D."/>
            <person name="Daum C."/>
            <person name="Ezra D."/>
            <person name="Gonzalez J."/>
            <person name="Henrissat B."/>
            <person name="Kuo A."/>
            <person name="Liang C."/>
            <person name="Lipzen A."/>
            <person name="Lutzoni F."/>
            <person name="Magnuson J."/>
            <person name="Mondo S."/>
            <person name="Nolan M."/>
            <person name="Ohm R."/>
            <person name="Pangilinan J."/>
            <person name="Park H.-J."/>
            <person name="Ramirez L."/>
            <person name="Alfaro M."/>
            <person name="Sun H."/>
            <person name="Tritt A."/>
            <person name="Yoshinaga Y."/>
            <person name="Zwiers L.-H."/>
            <person name="Turgeon B."/>
            <person name="Goodwin S."/>
            <person name="Spatafora J."/>
            <person name="Crous P."/>
            <person name="Grigoriev I."/>
        </authorList>
    </citation>
    <scope>NUCLEOTIDE SEQUENCE</scope>
    <source>
        <strain evidence="1">CBS 525.71</strain>
    </source>
</reference>
<accession>A0ACB6RQN1</accession>
<name>A0ACB6RQN1_9PLEO</name>
<dbReference type="EMBL" id="MU006737">
    <property type="protein sequence ID" value="KAF2623438.1"/>
    <property type="molecule type" value="Genomic_DNA"/>
</dbReference>
<keyword evidence="2" id="KW-1185">Reference proteome</keyword>
<comment type="caution">
    <text evidence="1">The sequence shown here is derived from an EMBL/GenBank/DDBJ whole genome shotgun (WGS) entry which is preliminary data.</text>
</comment>
<protein>
    <submittedName>
        <fullName evidence="1">Uncharacterized protein</fullName>
    </submittedName>
</protein>
<organism evidence="1 2">
    <name type="scientific">Macroventuria anomochaeta</name>
    <dbReference type="NCBI Taxonomy" id="301207"/>
    <lineage>
        <taxon>Eukaryota</taxon>
        <taxon>Fungi</taxon>
        <taxon>Dikarya</taxon>
        <taxon>Ascomycota</taxon>
        <taxon>Pezizomycotina</taxon>
        <taxon>Dothideomycetes</taxon>
        <taxon>Pleosporomycetidae</taxon>
        <taxon>Pleosporales</taxon>
        <taxon>Pleosporineae</taxon>
        <taxon>Didymellaceae</taxon>
        <taxon>Macroventuria</taxon>
    </lineage>
</organism>
<dbReference type="Proteomes" id="UP000799754">
    <property type="component" value="Unassembled WGS sequence"/>
</dbReference>